<evidence type="ECO:0000256" key="2">
    <source>
        <dbReference type="ARBA" id="ARBA00022614"/>
    </source>
</evidence>
<organism evidence="8 9">
    <name type="scientific">Paspalum notatum var. saurae</name>
    <dbReference type="NCBI Taxonomy" id="547442"/>
    <lineage>
        <taxon>Eukaryota</taxon>
        <taxon>Viridiplantae</taxon>
        <taxon>Streptophyta</taxon>
        <taxon>Embryophyta</taxon>
        <taxon>Tracheophyta</taxon>
        <taxon>Spermatophyta</taxon>
        <taxon>Magnoliopsida</taxon>
        <taxon>Liliopsida</taxon>
        <taxon>Poales</taxon>
        <taxon>Poaceae</taxon>
        <taxon>PACMAD clade</taxon>
        <taxon>Panicoideae</taxon>
        <taxon>Andropogonodae</taxon>
        <taxon>Paspaleae</taxon>
        <taxon>Paspalinae</taxon>
        <taxon>Paspalum</taxon>
    </lineage>
</organism>
<evidence type="ECO:0000313" key="9">
    <source>
        <dbReference type="Proteomes" id="UP001341281"/>
    </source>
</evidence>
<evidence type="ECO:0000256" key="6">
    <source>
        <dbReference type="ARBA" id="ARBA00022840"/>
    </source>
</evidence>
<dbReference type="SUPFAM" id="SSF52047">
    <property type="entry name" value="RNI-like"/>
    <property type="match status" value="1"/>
</dbReference>
<evidence type="ECO:0000256" key="5">
    <source>
        <dbReference type="ARBA" id="ARBA00022821"/>
    </source>
</evidence>
<dbReference type="EMBL" id="CP144750">
    <property type="protein sequence ID" value="WVZ78794.1"/>
    <property type="molecule type" value="Genomic_DNA"/>
</dbReference>
<keyword evidence="6" id="KW-0067">ATP-binding</keyword>
<sequence length="255" mass="28497">MAEVHLSNFAVSVLHKAASFGTDWAINEIKSAWNVKKEVEKLERSLRSICAVLRDAESKQTTSHALLEWLDNLRDAVYDMMYWTRWPLKLWSKKSTKLSSCLELTSLAEGLGSLAALRELRIFNCPKLASLPSSMRQLSALQRLTLSSCAELDMMEPEEASSGLCCLRSLQLDALPKLVGFPESFKSAASSLEYVYIENCHGLEKLPSLVQDFGSLKRIAVRDCPALSRRCAVGSGEDFHLICHVPEIRAQHNLI</sequence>
<keyword evidence="3" id="KW-0677">Repeat</keyword>
<feature type="domain" description="Disease resistance N-terminal" evidence="7">
    <location>
        <begin position="23"/>
        <end position="80"/>
    </location>
</feature>
<accession>A0AAQ3TQY4</accession>
<dbReference type="PANTHER" id="PTHR36766">
    <property type="entry name" value="PLANT BROAD-SPECTRUM MILDEW RESISTANCE PROTEIN RPW8"/>
    <property type="match status" value="1"/>
</dbReference>
<evidence type="ECO:0000256" key="1">
    <source>
        <dbReference type="ARBA" id="ARBA00008894"/>
    </source>
</evidence>
<proteinExistence type="inferred from homology"/>
<dbReference type="InterPro" id="IPR041118">
    <property type="entry name" value="Rx_N"/>
</dbReference>
<dbReference type="Pfam" id="PF18052">
    <property type="entry name" value="Rx_N"/>
    <property type="match status" value="1"/>
</dbReference>
<reference evidence="8 9" key="1">
    <citation type="submission" date="2024-02" db="EMBL/GenBank/DDBJ databases">
        <title>High-quality chromosome-scale genome assembly of Pensacola bahiagrass (Paspalum notatum Flugge var. saurae).</title>
        <authorList>
            <person name="Vega J.M."/>
            <person name="Podio M."/>
            <person name="Orjuela J."/>
            <person name="Siena L.A."/>
            <person name="Pessino S.C."/>
            <person name="Combes M.C."/>
            <person name="Mariac C."/>
            <person name="Albertini E."/>
            <person name="Pupilli F."/>
            <person name="Ortiz J.P.A."/>
            <person name="Leblanc O."/>
        </authorList>
    </citation>
    <scope>NUCLEOTIDE SEQUENCE [LARGE SCALE GENOMIC DNA]</scope>
    <source>
        <strain evidence="8">R1</strain>
        <tissue evidence="8">Leaf</tissue>
    </source>
</reference>
<evidence type="ECO:0000256" key="3">
    <source>
        <dbReference type="ARBA" id="ARBA00022737"/>
    </source>
</evidence>
<name>A0AAQ3TQY4_PASNO</name>
<dbReference type="PANTHER" id="PTHR36766:SF61">
    <property type="entry name" value="NB-ARC DOMAIN DISEASE RESISTANCE PROTEIN"/>
    <property type="match status" value="1"/>
</dbReference>
<dbReference type="Gene3D" id="3.80.10.10">
    <property type="entry name" value="Ribonuclease Inhibitor"/>
    <property type="match status" value="1"/>
</dbReference>
<dbReference type="InterPro" id="IPR032675">
    <property type="entry name" value="LRR_dom_sf"/>
</dbReference>
<dbReference type="AlphaFoldDB" id="A0AAQ3TQY4"/>
<evidence type="ECO:0000259" key="7">
    <source>
        <dbReference type="Pfam" id="PF18052"/>
    </source>
</evidence>
<evidence type="ECO:0000256" key="4">
    <source>
        <dbReference type="ARBA" id="ARBA00022741"/>
    </source>
</evidence>
<dbReference type="GO" id="GO:0006952">
    <property type="term" value="P:defense response"/>
    <property type="evidence" value="ECO:0007669"/>
    <property type="project" value="UniProtKB-KW"/>
</dbReference>
<keyword evidence="9" id="KW-1185">Reference proteome</keyword>
<evidence type="ECO:0000313" key="8">
    <source>
        <dbReference type="EMBL" id="WVZ78794.1"/>
    </source>
</evidence>
<keyword evidence="2" id="KW-0433">Leucine-rich repeat</keyword>
<keyword evidence="5" id="KW-0611">Plant defense</keyword>
<dbReference type="GO" id="GO:0005524">
    <property type="term" value="F:ATP binding"/>
    <property type="evidence" value="ECO:0007669"/>
    <property type="project" value="UniProtKB-KW"/>
</dbReference>
<keyword evidence="4" id="KW-0547">Nucleotide-binding</keyword>
<comment type="similarity">
    <text evidence="1">Belongs to the disease resistance NB-LRR family.</text>
</comment>
<dbReference type="Proteomes" id="UP001341281">
    <property type="component" value="Chromosome 06"/>
</dbReference>
<protein>
    <recommendedName>
        <fullName evidence="7">Disease resistance N-terminal domain-containing protein</fullName>
    </recommendedName>
</protein>
<dbReference type="Gene3D" id="1.20.5.4130">
    <property type="match status" value="1"/>
</dbReference>
<gene>
    <name evidence="8" type="ORF">U9M48_026447</name>
</gene>